<reference evidence="2 3" key="8">
    <citation type="journal article" date="2010" name="J. Virol.">
        <title>Microarray analysis of Paramecium bursaria chlorella virus 1 transcription.</title>
        <authorList>
            <person name="Yanai-Balser G.M."/>
            <person name="Duncan G.A."/>
            <person name="Eudy J.D."/>
            <person name="Wang D."/>
            <person name="Li X."/>
            <person name="Agarkova I.V."/>
            <person name="Dunigan D.D."/>
            <person name="Van Etten J.L."/>
        </authorList>
    </citation>
    <scope>NUCLEOTIDE SEQUENCE [LARGE SCALE GENOMIC DNA]</scope>
</reference>
<reference evidence="2 3" key="3">
    <citation type="journal article" date="1996" name="Virology">
        <title>Analysis of 94 kb of the chlorella virus PBCV-1 330-kb genome: map positions 88 to 182.</title>
        <authorList>
            <person name="Lu Z."/>
            <person name="Li Y."/>
            <person name="Que Q."/>
            <person name="Kutish G.F."/>
            <person name="Rock D.L."/>
            <person name="Van Etten J.L."/>
        </authorList>
    </citation>
    <scope>NUCLEOTIDE SEQUENCE [LARGE SCALE GENOMIC DNA]</scope>
</reference>
<feature type="transmembrane region" description="Helical" evidence="1">
    <location>
        <begin position="21"/>
        <end position="45"/>
    </location>
</feature>
<dbReference type="Proteomes" id="UP000000862">
    <property type="component" value="Segment"/>
</dbReference>
<proteinExistence type="predicted"/>
<dbReference type="KEGG" id="vg:917829"/>
<organism evidence="2 3">
    <name type="scientific">Paramecium bursaria Chlorella virus 1</name>
    <name type="common">PBCV-1</name>
    <dbReference type="NCBI Taxonomy" id="10506"/>
    <lineage>
        <taxon>Viruses</taxon>
        <taxon>Varidnaviria</taxon>
        <taxon>Bamfordvirae</taxon>
        <taxon>Nucleocytoviricota</taxon>
        <taxon>Megaviricetes</taxon>
        <taxon>Algavirales</taxon>
        <taxon>Phycodnaviridae</taxon>
        <taxon>Chlorovirus</taxon>
        <taxon>Chlorovirus vanettense</taxon>
    </lineage>
</organism>
<reference evidence="2 3" key="7">
    <citation type="journal article" date="2000" name="Virology">
        <title>Characterization of a beta-1,3-glucanase encoded by chlorella virus PBCV-1.</title>
        <authorList>
            <person name="Sun L."/>
            <person name="Gurnon J.R."/>
            <person name="Adams B.J."/>
            <person name="Graves M.V."/>
            <person name="Van Etten J.L."/>
        </authorList>
    </citation>
    <scope>NUCLEOTIDE SEQUENCE [LARGE SCALE GENOMIC DNA]</scope>
</reference>
<evidence type="ECO:0000313" key="3">
    <source>
        <dbReference type="Proteomes" id="UP000000862"/>
    </source>
</evidence>
<dbReference type="PIR" id="T17562">
    <property type="entry name" value="T17562"/>
</dbReference>
<reference evidence="2 3" key="2">
    <citation type="journal article" date="1995" name="Virology">
        <title>Analysis of 43 kb of the Chlorella virus PBCV-1 330-kb genome: map positions 45 to 88.</title>
        <authorList>
            <person name="Li Y."/>
            <person name="Lu Z."/>
            <person name="Burbank D.E."/>
            <person name="Kutish G.F."/>
            <person name="Rock D.L."/>
            <person name="Van Etten J.L."/>
        </authorList>
    </citation>
    <scope>NUCLEOTIDE SEQUENCE [LARGE SCALE GENOMIC DNA]</scope>
</reference>
<dbReference type="EMBL" id="JF411744">
    <property type="protein sequence ID" value="AAC96440.1"/>
    <property type="molecule type" value="Genomic_DNA"/>
</dbReference>
<keyword evidence="3" id="KW-1185">Reference proteome</keyword>
<organismHost>
    <name type="scientific">Chlorella</name>
    <dbReference type="NCBI Taxonomy" id="3071"/>
</organismHost>
<keyword evidence="1" id="KW-0812">Transmembrane</keyword>
<evidence type="ECO:0000256" key="1">
    <source>
        <dbReference type="SAM" id="Phobius"/>
    </source>
</evidence>
<dbReference type="RefSeq" id="NP_048420.1">
    <property type="nucleotide sequence ID" value="NC_000852.5"/>
</dbReference>
<reference evidence="2 3" key="6">
    <citation type="journal article" date="1999" name="Virology">
        <title>Chlorella virus PBCV-1 encodes a functional homospermidine synthase.</title>
        <authorList>
            <person name="Kaiser A."/>
            <person name="Vollmert M."/>
            <person name="Tholl D."/>
            <person name="Graves M.V."/>
            <person name="Gurnon J.R."/>
            <person name="Xing W."/>
            <person name="Lisec A.D."/>
            <person name="Nickerson K.W."/>
            <person name="Van Etten J.L."/>
        </authorList>
    </citation>
    <scope>NUCLEOTIDE SEQUENCE [LARGE SCALE GENOMIC DNA]</scope>
</reference>
<gene>
    <name evidence="2" type="primary">a072L</name>
</gene>
<reference evidence="2 3" key="4">
    <citation type="journal article" date="1996" name="Virology">
        <title>Analysis of 76 kb of the chlorella virus PBCV-1 330-kb genome: map positions 182 to 258.</title>
        <authorList>
            <person name="Kutish G.F."/>
            <person name="Li Y."/>
            <person name="Lu Z."/>
            <person name="Furuta M."/>
            <person name="Rock D.L."/>
            <person name="Van Etten J.L."/>
        </authorList>
    </citation>
    <scope>NUCLEOTIDE SEQUENCE [LARGE SCALE GENOMIC DNA]</scope>
</reference>
<sequence length="90" mass="10264">MALIQHKKSPRPRCGKIIISCFLITRGCCFCSAIFISENVFILFFSSKRLSFSLYTLRARKINSSSNFLCVSSSRRLSSTFQRVLLTSRS</sequence>
<dbReference type="GeneID" id="917829"/>
<protein>
    <submittedName>
        <fullName evidence="2">Uncharacterized protein</fullName>
    </submittedName>
</protein>
<reference evidence="2 3" key="1">
    <citation type="journal article" date="1995" name="Virology">
        <title>Analysis of 45 kb of DNA located at the left end of the chlorella virus PBCV-1 genome.</title>
        <authorList>
            <person name="Lu Z."/>
            <person name="Li Y."/>
            <person name="Zhang Y."/>
            <person name="Kutish G.F."/>
            <person name="Rock D.L."/>
            <person name="Van Etten J.L."/>
        </authorList>
    </citation>
    <scope>NUCLEOTIDE SEQUENCE [LARGE SCALE GENOMIC DNA]</scope>
</reference>
<reference evidence="2 3" key="5">
    <citation type="journal article" date="1997" name="Virology">
        <title>Analysis of 74 kb of DNA located at the right end of the 330-kb chlorella virus PBCV-1 genome.</title>
        <authorList>
            <person name="Li Y."/>
            <person name="Lu Z."/>
            <person name="Sun L."/>
            <person name="Ropp S."/>
            <person name="Kutish G.F."/>
            <person name="Rock D.L."/>
            <person name="Van Etten J.L."/>
        </authorList>
    </citation>
    <scope>NUCLEOTIDE SEQUENCE [LARGE SCALE GENOMIC DNA]</scope>
</reference>
<name>Q89407_PBCV1</name>
<keyword evidence="1" id="KW-0472">Membrane</keyword>
<keyword evidence="1" id="KW-1133">Transmembrane helix</keyword>
<evidence type="ECO:0000313" key="2">
    <source>
        <dbReference type="EMBL" id="AAC96440.1"/>
    </source>
</evidence>
<accession>Q89407</accession>